<dbReference type="RefSeq" id="WP_055072600.1">
    <property type="nucleotide sequence ID" value="NZ_CYXY01000005.1"/>
</dbReference>
<gene>
    <name evidence="3" type="ORF">ERS852571_01120</name>
</gene>
<evidence type="ECO:0000256" key="1">
    <source>
        <dbReference type="SAM" id="MobiDB-lite"/>
    </source>
</evidence>
<evidence type="ECO:0000313" key="4">
    <source>
        <dbReference type="Proteomes" id="UP000095553"/>
    </source>
</evidence>
<dbReference type="Pfam" id="PF23343">
    <property type="entry name" value="REP_ORF2-G2P"/>
    <property type="match status" value="1"/>
</dbReference>
<feature type="compositionally biased region" description="Basic and acidic residues" evidence="1">
    <location>
        <begin position="43"/>
        <end position="52"/>
    </location>
</feature>
<dbReference type="InterPro" id="IPR056906">
    <property type="entry name" value="ORF2/G2P_dom"/>
</dbReference>
<evidence type="ECO:0000259" key="2">
    <source>
        <dbReference type="Pfam" id="PF23343"/>
    </source>
</evidence>
<proteinExistence type="predicted"/>
<feature type="domain" description="Replication-associated protein ORF2/G2P" evidence="2">
    <location>
        <begin position="70"/>
        <end position="197"/>
    </location>
</feature>
<feature type="region of interest" description="Disordered" evidence="1">
    <location>
        <begin position="203"/>
        <end position="226"/>
    </location>
</feature>
<dbReference type="EMBL" id="CYXY01000005">
    <property type="protein sequence ID" value="CUM87773.1"/>
    <property type="molecule type" value="Genomic_DNA"/>
</dbReference>
<organism evidence="3 4">
    <name type="scientific">Anaerostipes hadrus</name>
    <dbReference type="NCBI Taxonomy" id="649756"/>
    <lineage>
        <taxon>Bacteria</taxon>
        <taxon>Bacillati</taxon>
        <taxon>Bacillota</taxon>
        <taxon>Clostridia</taxon>
        <taxon>Lachnospirales</taxon>
        <taxon>Lachnospiraceae</taxon>
        <taxon>Anaerostipes</taxon>
    </lineage>
</organism>
<sequence length="319" mass="38157">MFIREKKISCGKYTEIDIIPRTETAEQASRGKRGKRRKAKKPKQTDLNDKNAKRYLVQLGNGNFGRNDIHLTLTYDAKHLPDTVEEAERTVTNYLRRVAYRRKKLELEPLKYILVTEYKFARNGEQIKRIHHHIIMNGGQDREEVERMWTCDRINWKKYQESREYRSSIKAIGYANADRLQLNENGIEALCKYIVKDPQGKKRFSSSRNLERPDTERRDGPDNNPRVEVLRRWKGRRLNDVFEKCNDYKYSKKKVEQLAKSNDCGLEEFRRIYKGYNITEVTPVYYKDTGWHIYLKMWEKDEPKKRQPGRRKDESKRNG</sequence>
<dbReference type="Proteomes" id="UP000095553">
    <property type="component" value="Unassembled WGS sequence"/>
</dbReference>
<feature type="region of interest" description="Disordered" evidence="1">
    <location>
        <begin position="24"/>
        <end position="52"/>
    </location>
</feature>
<reference evidence="3 4" key="1">
    <citation type="submission" date="2015-09" db="EMBL/GenBank/DDBJ databases">
        <authorList>
            <consortium name="Pathogen Informatics"/>
        </authorList>
    </citation>
    <scope>NUCLEOTIDE SEQUENCE [LARGE SCALE GENOMIC DNA]</scope>
    <source>
        <strain evidence="3 4">2789STDY5834959</strain>
    </source>
</reference>
<name>A0A173SBQ2_ANAHA</name>
<feature type="compositionally biased region" description="Basic residues" evidence="1">
    <location>
        <begin position="30"/>
        <end position="42"/>
    </location>
</feature>
<accession>A0A173SBQ2</accession>
<dbReference type="AlphaFoldDB" id="A0A173SBQ2"/>
<protein>
    <recommendedName>
        <fullName evidence="2">Replication-associated protein ORF2/G2P domain-containing protein</fullName>
    </recommendedName>
</protein>
<evidence type="ECO:0000313" key="3">
    <source>
        <dbReference type="EMBL" id="CUM87773.1"/>
    </source>
</evidence>
<feature type="compositionally biased region" description="Basic and acidic residues" evidence="1">
    <location>
        <begin position="209"/>
        <end position="221"/>
    </location>
</feature>